<dbReference type="GO" id="GO:0016491">
    <property type="term" value="F:oxidoreductase activity"/>
    <property type="evidence" value="ECO:0007669"/>
    <property type="project" value="InterPro"/>
</dbReference>
<dbReference type="PANTHER" id="PTHR13887:SF41">
    <property type="entry name" value="THIOREDOXIN SUPERFAMILY PROTEIN"/>
    <property type="match status" value="1"/>
</dbReference>
<dbReference type="Gene3D" id="3.40.30.10">
    <property type="entry name" value="Glutaredoxin"/>
    <property type="match status" value="1"/>
</dbReference>
<dbReference type="Proteomes" id="UP001054902">
    <property type="component" value="Unassembled WGS sequence"/>
</dbReference>
<evidence type="ECO:0000313" key="3">
    <source>
        <dbReference type="Proteomes" id="UP001054902"/>
    </source>
</evidence>
<evidence type="ECO:0000259" key="1">
    <source>
        <dbReference type="Pfam" id="PF01323"/>
    </source>
</evidence>
<proteinExistence type="predicted"/>
<dbReference type="Pfam" id="PF01323">
    <property type="entry name" value="DSBA"/>
    <property type="match status" value="1"/>
</dbReference>
<name>A0AAD3DDT2_9STRA</name>
<comment type="caution">
    <text evidence="2">The sequence shown here is derived from an EMBL/GenBank/DDBJ whole genome shotgun (WGS) entry which is preliminary data.</text>
</comment>
<dbReference type="SUPFAM" id="SSF52833">
    <property type="entry name" value="Thioredoxin-like"/>
    <property type="match status" value="1"/>
</dbReference>
<reference evidence="2 3" key="1">
    <citation type="journal article" date="2021" name="Sci. Rep.">
        <title>The genome of the diatom Chaetoceros tenuissimus carries an ancient integrated fragment of an extant virus.</title>
        <authorList>
            <person name="Hongo Y."/>
            <person name="Kimura K."/>
            <person name="Takaki Y."/>
            <person name="Yoshida Y."/>
            <person name="Baba S."/>
            <person name="Kobayashi G."/>
            <person name="Nagasaki K."/>
            <person name="Hano T."/>
            <person name="Tomaru Y."/>
        </authorList>
    </citation>
    <scope>NUCLEOTIDE SEQUENCE [LARGE SCALE GENOMIC DNA]</scope>
    <source>
        <strain evidence="2 3">NIES-3715</strain>
    </source>
</reference>
<keyword evidence="3" id="KW-1185">Reference proteome</keyword>
<feature type="domain" description="DSBA-like thioredoxin" evidence="1">
    <location>
        <begin position="46"/>
        <end position="145"/>
    </location>
</feature>
<organism evidence="2 3">
    <name type="scientific">Chaetoceros tenuissimus</name>
    <dbReference type="NCBI Taxonomy" id="426638"/>
    <lineage>
        <taxon>Eukaryota</taxon>
        <taxon>Sar</taxon>
        <taxon>Stramenopiles</taxon>
        <taxon>Ochrophyta</taxon>
        <taxon>Bacillariophyta</taxon>
        <taxon>Coscinodiscophyceae</taxon>
        <taxon>Chaetocerotophycidae</taxon>
        <taxon>Chaetocerotales</taxon>
        <taxon>Chaetocerotaceae</taxon>
        <taxon>Chaetoceros</taxon>
    </lineage>
</organism>
<sequence length="177" mass="20009">MIDPNTNVNGEEFEAYNIRRWGSSGWTRHLKQEGRKSGANFANWKSWPNTLKAHRFVKYCQEKCNIDTNRSNEALFEALYEKGENISLVPALLSVGETLGVEDVEDLRSYLESNDGEDDVKAEIEKGRRQYRISGVPFFVIGIEDESSDGWNQAPYGLSGAQSKSTFVGIFDELSNE</sequence>
<protein>
    <recommendedName>
        <fullName evidence="1">DSBA-like thioredoxin domain-containing protein</fullName>
    </recommendedName>
</protein>
<dbReference type="EMBL" id="BLLK01000071">
    <property type="protein sequence ID" value="GFH61150.1"/>
    <property type="molecule type" value="Genomic_DNA"/>
</dbReference>
<evidence type="ECO:0000313" key="2">
    <source>
        <dbReference type="EMBL" id="GFH61150.1"/>
    </source>
</evidence>
<dbReference type="InterPro" id="IPR036249">
    <property type="entry name" value="Thioredoxin-like_sf"/>
</dbReference>
<dbReference type="PANTHER" id="PTHR13887">
    <property type="entry name" value="GLUTATHIONE S-TRANSFERASE KAPPA"/>
    <property type="match status" value="1"/>
</dbReference>
<gene>
    <name evidence="2" type="ORF">CTEN210_17626</name>
</gene>
<accession>A0AAD3DDT2</accession>
<dbReference type="AlphaFoldDB" id="A0AAD3DDT2"/>
<dbReference type="InterPro" id="IPR001853">
    <property type="entry name" value="DSBA-like_thioredoxin_dom"/>
</dbReference>